<evidence type="ECO:0000313" key="2">
    <source>
        <dbReference type="EMBL" id="EKM49196.1"/>
    </source>
</evidence>
<evidence type="ECO:0000256" key="1">
    <source>
        <dbReference type="SAM" id="Phobius"/>
    </source>
</evidence>
<protein>
    <submittedName>
        <fullName evidence="2">Uncharacterized protein</fullName>
    </submittedName>
</protein>
<dbReference type="RefSeq" id="XP_007402255.1">
    <property type="nucleotide sequence ID" value="XM_007402193.1"/>
</dbReference>
<dbReference type="Proteomes" id="UP000008370">
    <property type="component" value="Unassembled WGS sequence"/>
</dbReference>
<keyword evidence="1" id="KW-1133">Transmembrane helix</keyword>
<feature type="non-terminal residue" evidence="2">
    <location>
        <position position="1"/>
    </location>
</feature>
<keyword evidence="3" id="KW-1185">Reference proteome</keyword>
<dbReference type="HOGENOM" id="CLU_2078657_0_0_1"/>
<proteinExistence type="predicted"/>
<keyword evidence="1" id="KW-0472">Membrane</keyword>
<evidence type="ECO:0000313" key="3">
    <source>
        <dbReference type="Proteomes" id="UP000008370"/>
    </source>
</evidence>
<feature type="transmembrane region" description="Helical" evidence="1">
    <location>
        <begin position="93"/>
        <end position="114"/>
    </location>
</feature>
<dbReference type="GeneID" id="18907456"/>
<dbReference type="EMBL" id="JH930512">
    <property type="protein sequence ID" value="EKM49196.1"/>
    <property type="molecule type" value="Genomic_DNA"/>
</dbReference>
<sequence length="118" mass="13415">QERFKTILAHLIAGANLLYSWVEHSEWKQFLTEFVLGAEPFSCKVLTDCIILGALNVMESKVRSKIQGQVVSVHTDSWSRGNHHHFQAFKTTALQQICALFSFIIRLILLIVIFCPAD</sequence>
<organism evidence="2 3">
    <name type="scientific">Phanerochaete carnosa (strain HHB-10118-sp)</name>
    <name type="common">White-rot fungus</name>
    <name type="synonym">Peniophora carnosa</name>
    <dbReference type="NCBI Taxonomy" id="650164"/>
    <lineage>
        <taxon>Eukaryota</taxon>
        <taxon>Fungi</taxon>
        <taxon>Dikarya</taxon>
        <taxon>Basidiomycota</taxon>
        <taxon>Agaricomycotina</taxon>
        <taxon>Agaricomycetes</taxon>
        <taxon>Polyporales</taxon>
        <taxon>Phanerochaetaceae</taxon>
        <taxon>Phanerochaete</taxon>
    </lineage>
</organism>
<dbReference type="AlphaFoldDB" id="K5UI48"/>
<dbReference type="InParanoid" id="K5UI48"/>
<name>K5UI48_PHACS</name>
<dbReference type="KEGG" id="pco:PHACADRAFT_107261"/>
<keyword evidence="1" id="KW-0812">Transmembrane</keyword>
<accession>K5UI48</accession>
<gene>
    <name evidence="2" type="ORF">PHACADRAFT_107261</name>
</gene>
<reference evidence="2 3" key="1">
    <citation type="journal article" date="2012" name="BMC Genomics">
        <title>Comparative genomics of the white-rot fungi, Phanerochaete carnosa and P. chrysosporium, to elucidate the genetic basis of the distinct wood types they colonize.</title>
        <authorList>
            <person name="Suzuki H."/>
            <person name="MacDonald J."/>
            <person name="Syed K."/>
            <person name="Salamov A."/>
            <person name="Hori C."/>
            <person name="Aerts A."/>
            <person name="Henrissat B."/>
            <person name="Wiebenga A."/>
            <person name="vanKuyk P.A."/>
            <person name="Barry K."/>
            <person name="Lindquist E."/>
            <person name="LaButti K."/>
            <person name="Lapidus A."/>
            <person name="Lucas S."/>
            <person name="Coutinho P."/>
            <person name="Gong Y."/>
            <person name="Samejima M."/>
            <person name="Mahadevan R."/>
            <person name="Abou-Zaid M."/>
            <person name="de Vries R.P."/>
            <person name="Igarashi K."/>
            <person name="Yadav J.S."/>
            <person name="Grigoriev I.V."/>
            <person name="Master E.R."/>
        </authorList>
    </citation>
    <scope>NUCLEOTIDE SEQUENCE [LARGE SCALE GENOMIC DNA]</scope>
    <source>
        <strain evidence="2 3">HHB-10118-sp</strain>
    </source>
</reference>